<keyword evidence="6" id="KW-1185">Reference proteome</keyword>
<accession>A0A221VW69</accession>
<keyword evidence="4" id="KW-0143">Chaperone</keyword>
<evidence type="ECO:0000313" key="6">
    <source>
        <dbReference type="Proteomes" id="UP000204221"/>
    </source>
</evidence>
<evidence type="ECO:0000256" key="1">
    <source>
        <dbReference type="ARBA" id="ARBA00004496"/>
    </source>
</evidence>
<dbReference type="Pfam" id="PF14011">
    <property type="entry name" value="ESX-1_EspG"/>
    <property type="match status" value="1"/>
</dbReference>
<proteinExistence type="inferred from homology"/>
<comment type="similarity">
    <text evidence="2">Belongs to the EspG family.</text>
</comment>
<dbReference type="EMBL" id="CP022521">
    <property type="protein sequence ID" value="ASO17765.1"/>
    <property type="molecule type" value="Genomic_DNA"/>
</dbReference>
<comment type="subcellular location">
    <subcellularLocation>
        <location evidence="1">Cytoplasm</location>
    </subcellularLocation>
</comment>
<dbReference type="OrthoDB" id="5175124at2"/>
<dbReference type="InterPro" id="IPR025734">
    <property type="entry name" value="EspG"/>
</dbReference>
<organism evidence="5 6">
    <name type="scientific">Actinoalloteichus hoggarensis</name>
    <dbReference type="NCBI Taxonomy" id="1470176"/>
    <lineage>
        <taxon>Bacteria</taxon>
        <taxon>Bacillati</taxon>
        <taxon>Actinomycetota</taxon>
        <taxon>Actinomycetes</taxon>
        <taxon>Pseudonocardiales</taxon>
        <taxon>Pseudonocardiaceae</taxon>
        <taxon>Actinoalloteichus</taxon>
    </lineage>
</organism>
<dbReference type="RefSeq" id="WP_093939603.1">
    <property type="nucleotide sequence ID" value="NZ_CP022521.1"/>
</dbReference>
<evidence type="ECO:0000256" key="4">
    <source>
        <dbReference type="ARBA" id="ARBA00023186"/>
    </source>
</evidence>
<evidence type="ECO:0000313" key="5">
    <source>
        <dbReference type="EMBL" id="ASO17765.1"/>
    </source>
</evidence>
<evidence type="ECO:0000256" key="2">
    <source>
        <dbReference type="ARBA" id="ARBA00006411"/>
    </source>
</evidence>
<reference evidence="5 6" key="1">
    <citation type="submission" date="2017-07" db="EMBL/GenBank/DDBJ databases">
        <title>Complete genome sequence of Actinoalloteichus hoggarensis DSM 45943, type strain of Actinoalloteichus hoggarensis.</title>
        <authorList>
            <person name="Ruckert C."/>
            <person name="Nouioui I."/>
            <person name="Willmese J."/>
            <person name="van Wezel G."/>
            <person name="Klenk H.-P."/>
            <person name="Kalinowski J."/>
            <person name="Zotchev S.B."/>
        </authorList>
    </citation>
    <scope>NUCLEOTIDE SEQUENCE [LARGE SCALE GENOMIC DNA]</scope>
    <source>
        <strain evidence="5 6">DSM 45943</strain>
    </source>
</reference>
<dbReference type="AlphaFoldDB" id="A0A221VW69"/>
<keyword evidence="3" id="KW-0963">Cytoplasm</keyword>
<gene>
    <name evidence="5" type="ORF">AHOG_00460</name>
</gene>
<evidence type="ECO:0000256" key="3">
    <source>
        <dbReference type="ARBA" id="ARBA00022490"/>
    </source>
</evidence>
<dbReference type="Proteomes" id="UP000204221">
    <property type="component" value="Chromosome"/>
</dbReference>
<name>A0A221VW69_9PSEU</name>
<dbReference type="KEGG" id="ahg:AHOG_00460"/>
<protein>
    <submittedName>
        <fullName evidence="5">Uncharacterized protein</fullName>
    </submittedName>
</protein>
<sequence>MNAMAERFTLSALAVDALRTRLRTTITPLLHAASLDDADHEPDDLRREAWLELDAMGLLDRGEPVPFLTTAFHALHRPSRSVTGSFLVSDLGLHAIAASSGEFAVLATRSEPVGSAGADRSLTLERIRPTSLARVVVEALPPVQAGRGDPVRIPSERLLRAYDAGVLDPARLSSVIAAAGLRPPDARLLERVLTARVEREGRISATGFDPLAGRTADAAYQVEFRDTADGRYLLRHRPESDGRRWFTLAPADRTTLIGQVEILLSSIGPRI</sequence>